<comment type="similarity">
    <text evidence="9">Belongs to the peroxiredoxin family. BCP/PrxQ subfamily.</text>
</comment>
<evidence type="ECO:0000256" key="10">
    <source>
        <dbReference type="ARBA" id="ARBA00041373"/>
    </source>
</evidence>
<feature type="domain" description="Thioredoxin" evidence="12">
    <location>
        <begin position="43"/>
        <end position="216"/>
    </location>
</feature>
<evidence type="ECO:0000256" key="7">
    <source>
        <dbReference type="ARBA" id="ARBA00023284"/>
    </source>
</evidence>
<evidence type="ECO:0000256" key="4">
    <source>
        <dbReference type="ARBA" id="ARBA00022862"/>
    </source>
</evidence>
<dbReference type="Pfam" id="PF00578">
    <property type="entry name" value="AhpC-TSA"/>
    <property type="match status" value="1"/>
</dbReference>
<evidence type="ECO:0000256" key="9">
    <source>
        <dbReference type="ARBA" id="ARBA00038489"/>
    </source>
</evidence>
<keyword evidence="6" id="KW-1015">Disulfide bond</keyword>
<dbReference type="GO" id="GO:0045454">
    <property type="term" value="P:cell redox homeostasis"/>
    <property type="evidence" value="ECO:0007669"/>
    <property type="project" value="TreeGrafter"/>
</dbReference>
<gene>
    <name evidence="13" type="ORF">SAMN02745207_03020</name>
</gene>
<dbReference type="RefSeq" id="WP_073339292.1">
    <property type="nucleotide sequence ID" value="NZ_FQXM01000019.1"/>
</dbReference>
<evidence type="ECO:0000256" key="11">
    <source>
        <dbReference type="ARBA" id="ARBA00049091"/>
    </source>
</evidence>
<evidence type="ECO:0000256" key="5">
    <source>
        <dbReference type="ARBA" id="ARBA00023002"/>
    </source>
</evidence>
<dbReference type="Proteomes" id="UP000184447">
    <property type="component" value="Unassembled WGS sequence"/>
</dbReference>
<keyword evidence="5" id="KW-0560">Oxidoreductase</keyword>
<keyword evidence="7" id="KW-0676">Redox-active center</keyword>
<protein>
    <recommendedName>
        <fullName evidence="2">thioredoxin-dependent peroxiredoxin</fullName>
        <ecNumber evidence="2">1.11.1.24</ecNumber>
    </recommendedName>
    <alternativeName>
        <fullName evidence="10">Bacterioferritin comigratory protein</fullName>
    </alternativeName>
    <alternativeName>
        <fullName evidence="8">Thioredoxin peroxidase</fullName>
    </alternativeName>
</protein>
<sequence>MDLKKALKEYNEAAAAKRPQEIIDIMTNSAEQLVKDKIGKNALAVGDKIPNFTLGNANGEEINIYDCLAEGPMVISFYRGAWCPYCNLELKAYKDILPQIKELGANLVAISPELPDNSFSLIEKHELGFEILSDLENVVAKKFGLVFKLDEAIIEVYKKFGIDVEAGQGNDKYEVPLPATYVIDGKGEIVMAYVNTDYTKRLEPSETLTALSAIQNK</sequence>
<dbReference type="EMBL" id="FQXM01000019">
    <property type="protein sequence ID" value="SHH89267.1"/>
    <property type="molecule type" value="Genomic_DNA"/>
</dbReference>
<dbReference type="GO" id="GO:0008379">
    <property type="term" value="F:thioredoxin peroxidase activity"/>
    <property type="evidence" value="ECO:0007669"/>
    <property type="project" value="TreeGrafter"/>
</dbReference>
<evidence type="ECO:0000259" key="12">
    <source>
        <dbReference type="PROSITE" id="PS51352"/>
    </source>
</evidence>
<name>A0A1M5WP26_9CLOT</name>
<dbReference type="InterPro" id="IPR000866">
    <property type="entry name" value="AhpC/TSA"/>
</dbReference>
<dbReference type="CDD" id="cd02970">
    <property type="entry name" value="PRX_like2"/>
    <property type="match status" value="1"/>
</dbReference>
<dbReference type="PANTHER" id="PTHR42801">
    <property type="entry name" value="THIOREDOXIN-DEPENDENT PEROXIDE REDUCTASE"/>
    <property type="match status" value="1"/>
</dbReference>
<evidence type="ECO:0000256" key="6">
    <source>
        <dbReference type="ARBA" id="ARBA00023157"/>
    </source>
</evidence>
<comment type="function">
    <text evidence="1">Thiol-specific peroxidase that catalyzes the reduction of hydrogen peroxide and organic hydroperoxides to water and alcohols, respectively. Plays a role in cell protection against oxidative stress by detoxifying peroxides and as sensor of hydrogen peroxide-mediated signaling events.</text>
</comment>
<dbReference type="InterPro" id="IPR036249">
    <property type="entry name" value="Thioredoxin-like_sf"/>
</dbReference>
<reference evidence="13 14" key="1">
    <citation type="submission" date="2016-11" db="EMBL/GenBank/DDBJ databases">
        <authorList>
            <person name="Jaros S."/>
            <person name="Januszkiewicz K."/>
            <person name="Wedrychowicz H."/>
        </authorList>
    </citation>
    <scope>NUCLEOTIDE SEQUENCE [LARGE SCALE GENOMIC DNA]</scope>
    <source>
        <strain evidence="13 14">DSM 8605</strain>
    </source>
</reference>
<evidence type="ECO:0000256" key="3">
    <source>
        <dbReference type="ARBA" id="ARBA00022559"/>
    </source>
</evidence>
<keyword evidence="4" id="KW-0049">Antioxidant</keyword>
<dbReference type="InterPro" id="IPR013766">
    <property type="entry name" value="Thioredoxin_domain"/>
</dbReference>
<dbReference type="GO" id="GO:0034599">
    <property type="term" value="P:cellular response to oxidative stress"/>
    <property type="evidence" value="ECO:0007669"/>
    <property type="project" value="TreeGrafter"/>
</dbReference>
<dbReference type="OrthoDB" id="1779554at2"/>
<dbReference type="GO" id="GO:0005737">
    <property type="term" value="C:cytoplasm"/>
    <property type="evidence" value="ECO:0007669"/>
    <property type="project" value="TreeGrafter"/>
</dbReference>
<dbReference type="PANTHER" id="PTHR42801:SF7">
    <property type="entry name" value="SLL1159 PROTEIN"/>
    <property type="match status" value="1"/>
</dbReference>
<dbReference type="STRING" id="1121316.SAMN02745207_03020"/>
<dbReference type="SUPFAM" id="SSF52833">
    <property type="entry name" value="Thioredoxin-like"/>
    <property type="match status" value="1"/>
</dbReference>
<evidence type="ECO:0000256" key="2">
    <source>
        <dbReference type="ARBA" id="ARBA00013017"/>
    </source>
</evidence>
<dbReference type="AlphaFoldDB" id="A0A1M5WP26"/>
<dbReference type="Gene3D" id="3.40.30.10">
    <property type="entry name" value="Glutaredoxin"/>
    <property type="match status" value="1"/>
</dbReference>
<dbReference type="EC" id="1.11.1.24" evidence="2"/>
<keyword evidence="14" id="KW-1185">Reference proteome</keyword>
<dbReference type="InterPro" id="IPR050924">
    <property type="entry name" value="Peroxiredoxin_BCP/PrxQ"/>
</dbReference>
<evidence type="ECO:0000256" key="1">
    <source>
        <dbReference type="ARBA" id="ARBA00003330"/>
    </source>
</evidence>
<keyword evidence="3" id="KW-0575">Peroxidase</keyword>
<accession>A0A1M5WP26</accession>
<organism evidence="13 14">
    <name type="scientific">Clostridium grantii DSM 8605</name>
    <dbReference type="NCBI Taxonomy" id="1121316"/>
    <lineage>
        <taxon>Bacteria</taxon>
        <taxon>Bacillati</taxon>
        <taxon>Bacillota</taxon>
        <taxon>Clostridia</taxon>
        <taxon>Eubacteriales</taxon>
        <taxon>Clostridiaceae</taxon>
        <taxon>Clostridium</taxon>
    </lineage>
</organism>
<evidence type="ECO:0000256" key="8">
    <source>
        <dbReference type="ARBA" id="ARBA00032824"/>
    </source>
</evidence>
<evidence type="ECO:0000313" key="13">
    <source>
        <dbReference type="EMBL" id="SHH89267.1"/>
    </source>
</evidence>
<dbReference type="PROSITE" id="PS51352">
    <property type="entry name" value="THIOREDOXIN_2"/>
    <property type="match status" value="1"/>
</dbReference>
<evidence type="ECO:0000313" key="14">
    <source>
        <dbReference type="Proteomes" id="UP000184447"/>
    </source>
</evidence>
<comment type="catalytic activity">
    <reaction evidence="11">
        <text>a hydroperoxide + [thioredoxin]-dithiol = an alcohol + [thioredoxin]-disulfide + H2O</text>
        <dbReference type="Rhea" id="RHEA:62620"/>
        <dbReference type="Rhea" id="RHEA-COMP:10698"/>
        <dbReference type="Rhea" id="RHEA-COMP:10700"/>
        <dbReference type="ChEBI" id="CHEBI:15377"/>
        <dbReference type="ChEBI" id="CHEBI:29950"/>
        <dbReference type="ChEBI" id="CHEBI:30879"/>
        <dbReference type="ChEBI" id="CHEBI:35924"/>
        <dbReference type="ChEBI" id="CHEBI:50058"/>
        <dbReference type="EC" id="1.11.1.24"/>
    </reaction>
</comment>
<proteinExistence type="inferred from homology"/>